<dbReference type="AlphaFoldDB" id="A0A0W4ZL85"/>
<keyword evidence="2" id="KW-1185">Reference proteome</keyword>
<accession>A0A0W4ZL85</accession>
<dbReference type="GeneID" id="28940931"/>
<proteinExistence type="predicted"/>
<reference evidence="2" key="1">
    <citation type="journal article" date="2016" name="Nat. Commun.">
        <title>Genome analysis of three Pneumocystis species reveals adaptation mechanisms to life exclusively in mammalian hosts.</title>
        <authorList>
            <person name="Ma L."/>
            <person name="Chen Z."/>
            <person name="Huang D.W."/>
            <person name="Kutty G."/>
            <person name="Ishihara M."/>
            <person name="Wang H."/>
            <person name="Abouelleil A."/>
            <person name="Bishop L."/>
            <person name="Davey E."/>
            <person name="Deng R."/>
            <person name="Deng X."/>
            <person name="Fan L."/>
            <person name="Fantoni G."/>
            <person name="Fitzgerald M."/>
            <person name="Gogineni E."/>
            <person name="Goldberg J.M."/>
            <person name="Handley G."/>
            <person name="Hu X."/>
            <person name="Huber C."/>
            <person name="Jiao X."/>
            <person name="Jones K."/>
            <person name="Levin J.Z."/>
            <person name="Liu Y."/>
            <person name="Macdonald P."/>
            <person name="Melnikov A."/>
            <person name="Raley C."/>
            <person name="Sassi M."/>
            <person name="Sherman B.T."/>
            <person name="Song X."/>
            <person name="Sykes S."/>
            <person name="Tran B."/>
            <person name="Walsh L."/>
            <person name="Xia Y."/>
            <person name="Yang J."/>
            <person name="Young S."/>
            <person name="Zeng Q."/>
            <person name="Zheng X."/>
            <person name="Stephens R."/>
            <person name="Nusbaum C."/>
            <person name="Birren B.W."/>
            <person name="Azadi P."/>
            <person name="Lempicki R.A."/>
            <person name="Cuomo C.A."/>
            <person name="Kovacs J.A."/>
        </authorList>
    </citation>
    <scope>NUCLEOTIDE SEQUENCE [LARGE SCALE GENOMIC DNA]</scope>
    <source>
        <strain evidence="2">RU7</strain>
    </source>
</reference>
<organism evidence="1 2">
    <name type="scientific">Pneumocystis jirovecii (strain RU7)</name>
    <name type="common">Human pneumocystis pneumonia agent</name>
    <dbReference type="NCBI Taxonomy" id="1408657"/>
    <lineage>
        <taxon>Eukaryota</taxon>
        <taxon>Fungi</taxon>
        <taxon>Dikarya</taxon>
        <taxon>Ascomycota</taxon>
        <taxon>Taphrinomycotina</taxon>
        <taxon>Pneumocystomycetes</taxon>
        <taxon>Pneumocystaceae</taxon>
        <taxon>Pneumocystis</taxon>
    </lineage>
</organism>
<dbReference type="VEuPathDB" id="FungiDB:T551_02413"/>
<name>A0A0W4ZL85_PNEJ7</name>
<sequence>MKDYDIFVMIVRWRFTVNFHRNSFLLLNLREEKNISFKEEYIVFFSSMSCIDSLLGHPRSYYDLKMLPGSSGDNMPFSSQFDDIEKAIENLVKCGKPFFWKSPLLSVTRPYYEYDYRSYPLLGRHSNAYESDHMRSRSAISAYYPNQYYYTQRSIGHPEQFPLSRRRNKSNSECNMYTTLEKRLGADQSSFFHDEIIETLVKDNNPSINDDDMVFSGFSIPSKVLSSCTYDESCLKNWSSSALALQQGSPYQSFACFRGSSANLNFVTDNKVVNNVVISGDAANKPSFFYRRKSNIVAENNENLSLLSSNRMKNMIAPIGTKSSNLSLSVDSLNRQILDVTDSAKPLQYCFSGDRNLKNDIDNNSLKYADSGVSISWDNRIWGDDVKNLGIASSNNGLRLDVLC</sequence>
<dbReference type="EMBL" id="LFWA01000010">
    <property type="protein sequence ID" value="KTW29139.1"/>
    <property type="molecule type" value="Genomic_DNA"/>
</dbReference>
<comment type="caution">
    <text evidence="1">The sequence shown here is derived from an EMBL/GenBank/DDBJ whole genome shotgun (WGS) entry which is preliminary data.</text>
</comment>
<dbReference type="OrthoDB" id="5401193at2759"/>
<protein>
    <submittedName>
        <fullName evidence="1">Uncharacterized protein</fullName>
    </submittedName>
</protein>
<dbReference type="RefSeq" id="XP_018229248.1">
    <property type="nucleotide sequence ID" value="XM_018374676.1"/>
</dbReference>
<dbReference type="Proteomes" id="UP000053447">
    <property type="component" value="Unassembled WGS sequence"/>
</dbReference>
<gene>
    <name evidence="1" type="ORF">T551_02413</name>
</gene>
<evidence type="ECO:0000313" key="2">
    <source>
        <dbReference type="Proteomes" id="UP000053447"/>
    </source>
</evidence>
<evidence type="ECO:0000313" key="1">
    <source>
        <dbReference type="EMBL" id="KTW29139.1"/>
    </source>
</evidence>